<reference evidence="4" key="1">
    <citation type="journal article" date="2019" name="Int. J. Syst. Evol. Microbiol.">
        <title>The Global Catalogue of Microorganisms (GCM) 10K type strain sequencing project: providing services to taxonomists for standard genome sequencing and annotation.</title>
        <authorList>
            <consortium name="The Broad Institute Genomics Platform"/>
            <consortium name="The Broad Institute Genome Sequencing Center for Infectious Disease"/>
            <person name="Wu L."/>
            <person name="Ma J."/>
        </authorList>
    </citation>
    <scope>NUCLEOTIDE SEQUENCE [LARGE SCALE GENOMIC DNA]</scope>
    <source>
        <strain evidence="4">JCM 18055</strain>
    </source>
</reference>
<comment type="caution">
    <text evidence="3">The sequence shown here is derived from an EMBL/GenBank/DDBJ whole genome shotgun (WGS) entry which is preliminary data.</text>
</comment>
<feature type="transmembrane region" description="Helical" evidence="2">
    <location>
        <begin position="132"/>
        <end position="153"/>
    </location>
</feature>
<keyword evidence="2" id="KW-0472">Membrane</keyword>
<keyword evidence="4" id="KW-1185">Reference proteome</keyword>
<keyword evidence="2" id="KW-1133">Transmembrane helix</keyword>
<organism evidence="3 4">
    <name type="scientific">Pseudonocardia yuanmonensis</name>
    <dbReference type="NCBI Taxonomy" id="1095914"/>
    <lineage>
        <taxon>Bacteria</taxon>
        <taxon>Bacillati</taxon>
        <taxon>Actinomycetota</taxon>
        <taxon>Actinomycetes</taxon>
        <taxon>Pseudonocardiales</taxon>
        <taxon>Pseudonocardiaceae</taxon>
        <taxon>Pseudonocardia</taxon>
    </lineage>
</organism>
<feature type="region of interest" description="Disordered" evidence="1">
    <location>
        <begin position="1"/>
        <end position="35"/>
    </location>
</feature>
<accession>A0ABP8WP64</accession>
<protein>
    <submittedName>
        <fullName evidence="3">Uncharacterized protein</fullName>
    </submittedName>
</protein>
<dbReference type="EMBL" id="BAABIC010000010">
    <property type="protein sequence ID" value="GAA4692766.1"/>
    <property type="molecule type" value="Genomic_DNA"/>
</dbReference>
<feature type="transmembrane region" description="Helical" evidence="2">
    <location>
        <begin position="160"/>
        <end position="182"/>
    </location>
</feature>
<feature type="transmembrane region" description="Helical" evidence="2">
    <location>
        <begin position="188"/>
        <end position="206"/>
    </location>
</feature>
<evidence type="ECO:0000313" key="4">
    <source>
        <dbReference type="Proteomes" id="UP001500325"/>
    </source>
</evidence>
<feature type="transmembrane region" description="Helical" evidence="2">
    <location>
        <begin position="102"/>
        <end position="126"/>
    </location>
</feature>
<name>A0ABP8WP64_9PSEU</name>
<feature type="compositionally biased region" description="Pro residues" evidence="1">
    <location>
        <begin position="12"/>
        <end position="23"/>
    </location>
</feature>
<evidence type="ECO:0000256" key="1">
    <source>
        <dbReference type="SAM" id="MobiDB-lite"/>
    </source>
</evidence>
<evidence type="ECO:0000256" key="2">
    <source>
        <dbReference type="SAM" id="Phobius"/>
    </source>
</evidence>
<proteinExistence type="predicted"/>
<dbReference type="RefSeq" id="WP_345381357.1">
    <property type="nucleotide sequence ID" value="NZ_BAABIC010000010.1"/>
</dbReference>
<feature type="transmembrane region" description="Helical" evidence="2">
    <location>
        <begin position="42"/>
        <end position="63"/>
    </location>
</feature>
<feature type="transmembrane region" description="Helical" evidence="2">
    <location>
        <begin position="75"/>
        <end position="95"/>
    </location>
</feature>
<sequence length="263" mass="26715">MTGAAQQVDQPVPAPDVAGPPIPATGDGSGDGKRPAAATTFLTGRTAVAVFVALTYWVTVYSLPQPPVAPAPAHFGWLFVGIAVFGLSLSLLAVGAGRIGRLAAVCVVAYVLLLDWLLFSAFFAVVPYAPELRFTLAIGGLALASFVFGVIVFDTLRVAASLPIVILVIGLATAPSGFLGGSDLRGQLITWMGIILGASAVAEGVNQGAKIIGASRVTQAIAAAQTDDPAKADALQRSLAPRVAHIGGDLGPSLTDAATPRRP</sequence>
<evidence type="ECO:0000313" key="3">
    <source>
        <dbReference type="EMBL" id="GAA4692766.1"/>
    </source>
</evidence>
<keyword evidence="2" id="KW-0812">Transmembrane</keyword>
<dbReference type="Proteomes" id="UP001500325">
    <property type="component" value="Unassembled WGS sequence"/>
</dbReference>
<gene>
    <name evidence="3" type="ORF">GCM10023215_32410</name>
</gene>